<sequence length="42" mass="4939">MVLYGDLDIRINSKNFLRGLYMDILNKVKIAFKDLEHTDLIV</sequence>
<dbReference type="AlphaFoldDB" id="X8IS98"/>
<evidence type="ECO:0000313" key="2">
    <source>
        <dbReference type="Proteomes" id="UP000022645"/>
    </source>
</evidence>
<comment type="caution">
    <text evidence="1">The sequence shown here is derived from an EMBL/GenBank/DDBJ whole genome shotgun (WGS) entry which is preliminary data.</text>
</comment>
<dbReference type="Proteomes" id="UP000022645">
    <property type="component" value="Unassembled WGS sequence"/>
</dbReference>
<reference evidence="1 2" key="1">
    <citation type="submission" date="2014-01" db="EMBL/GenBank/DDBJ databases">
        <authorList>
            <person name="Durkin A.S."/>
            <person name="McCorrison J."/>
            <person name="Torralba M."/>
            <person name="Gillis M."/>
            <person name="Haft D.H."/>
            <person name="Methe B."/>
            <person name="Sutton G."/>
            <person name="Nelson K.E."/>
        </authorList>
    </citation>
    <scope>NUCLEOTIDE SEQUENCE [LARGE SCALE GENOMIC DNA]</scope>
    <source>
        <strain evidence="1 2">ATCC 33093</strain>
    </source>
</reference>
<protein>
    <submittedName>
        <fullName evidence="1">Uncharacterized protein</fullName>
    </submittedName>
</protein>
<name>X8IS98_9FIRM</name>
<dbReference type="EMBL" id="JALU01000021">
    <property type="protein sequence ID" value="EUC52034.1"/>
    <property type="molecule type" value="Genomic_DNA"/>
</dbReference>
<organism evidence="1 2">
    <name type="scientific">Mogibacterium timidum ATCC 33093</name>
    <dbReference type="NCBI Taxonomy" id="1401079"/>
    <lineage>
        <taxon>Bacteria</taxon>
        <taxon>Bacillati</taxon>
        <taxon>Bacillota</taxon>
        <taxon>Clostridia</taxon>
        <taxon>Peptostreptococcales</taxon>
        <taxon>Anaerovoracaceae</taxon>
        <taxon>Mogibacterium</taxon>
    </lineage>
</organism>
<proteinExistence type="predicted"/>
<accession>X8IS98</accession>
<evidence type="ECO:0000313" key="1">
    <source>
        <dbReference type="EMBL" id="EUC52034.1"/>
    </source>
</evidence>
<gene>
    <name evidence="1" type="ORF">HMPREF0581_0462</name>
</gene>